<accession>A0A5A7VEP9</accession>
<evidence type="ECO:0000313" key="1">
    <source>
        <dbReference type="EMBL" id="KAA0065567.1"/>
    </source>
</evidence>
<dbReference type="AlphaFoldDB" id="A0A5A7VEP9"/>
<evidence type="ECO:0000313" key="2">
    <source>
        <dbReference type="EMBL" id="TYK07132.1"/>
    </source>
</evidence>
<reference evidence="3 4" key="1">
    <citation type="submission" date="2019-08" db="EMBL/GenBank/DDBJ databases">
        <title>Draft genome sequences of two oriental melons (Cucumis melo L. var makuwa).</title>
        <authorList>
            <person name="Kwon S.-Y."/>
        </authorList>
    </citation>
    <scope>NUCLEOTIDE SEQUENCE [LARGE SCALE GENOMIC DNA]</scope>
    <source>
        <strain evidence="4">cv. Chang Bougi</strain>
        <strain evidence="3">cv. SW 3</strain>
        <tissue evidence="1">Leaf</tissue>
    </source>
</reference>
<gene>
    <name evidence="2" type="ORF">E5676_scaffold606G00030</name>
    <name evidence="1" type="ORF">E6C27_scaffold90G00050</name>
</gene>
<proteinExistence type="predicted"/>
<dbReference type="EMBL" id="SSTE01001308">
    <property type="protein sequence ID" value="KAA0065567.1"/>
    <property type="molecule type" value="Genomic_DNA"/>
</dbReference>
<dbReference type="OrthoDB" id="414945at2759"/>
<comment type="caution">
    <text evidence="1">The sequence shown here is derived from an EMBL/GenBank/DDBJ whole genome shotgun (WGS) entry which is preliminary data.</text>
</comment>
<dbReference type="EMBL" id="SSTD01013339">
    <property type="protein sequence ID" value="TYK07132.1"/>
    <property type="molecule type" value="Genomic_DNA"/>
</dbReference>
<protein>
    <submittedName>
        <fullName evidence="1 2">Mitochondrial protein</fullName>
    </submittedName>
</protein>
<sequence>MNEELRASEKTHTWDYVNLPPRKKLIGCNDSQVISDLQCYLGKNFEMKDLGTLNYFHGLDISPSSNGYYLTQAK</sequence>
<organism evidence="1 3">
    <name type="scientific">Cucumis melo var. makuwa</name>
    <name type="common">Oriental melon</name>
    <dbReference type="NCBI Taxonomy" id="1194695"/>
    <lineage>
        <taxon>Eukaryota</taxon>
        <taxon>Viridiplantae</taxon>
        <taxon>Streptophyta</taxon>
        <taxon>Embryophyta</taxon>
        <taxon>Tracheophyta</taxon>
        <taxon>Spermatophyta</taxon>
        <taxon>Magnoliopsida</taxon>
        <taxon>eudicotyledons</taxon>
        <taxon>Gunneridae</taxon>
        <taxon>Pentapetalae</taxon>
        <taxon>rosids</taxon>
        <taxon>fabids</taxon>
        <taxon>Cucurbitales</taxon>
        <taxon>Cucurbitaceae</taxon>
        <taxon>Benincaseae</taxon>
        <taxon>Cucumis</taxon>
    </lineage>
</organism>
<name>A0A5A7VEP9_CUCMM</name>
<evidence type="ECO:0000313" key="3">
    <source>
        <dbReference type="Proteomes" id="UP000321393"/>
    </source>
</evidence>
<evidence type="ECO:0000313" key="4">
    <source>
        <dbReference type="Proteomes" id="UP000321947"/>
    </source>
</evidence>
<dbReference type="Proteomes" id="UP000321947">
    <property type="component" value="Unassembled WGS sequence"/>
</dbReference>
<dbReference type="Proteomes" id="UP000321393">
    <property type="component" value="Unassembled WGS sequence"/>
</dbReference>